<accession>A0AAN8IGF0</accession>
<dbReference type="GO" id="GO:0020037">
    <property type="term" value="F:heme binding"/>
    <property type="evidence" value="ECO:0007669"/>
    <property type="project" value="InterPro"/>
</dbReference>
<dbReference type="Pfam" id="PF00067">
    <property type="entry name" value="p450"/>
    <property type="match status" value="1"/>
</dbReference>
<dbReference type="AlphaFoldDB" id="A0AAN8IGF0"/>
<dbReference type="GO" id="GO:0005506">
    <property type="term" value="F:iron ion binding"/>
    <property type="evidence" value="ECO:0007669"/>
    <property type="project" value="InterPro"/>
</dbReference>
<organism evidence="5 6">
    <name type="scientific">Trichostrongylus colubriformis</name>
    <name type="common">Black scour worm</name>
    <dbReference type="NCBI Taxonomy" id="6319"/>
    <lineage>
        <taxon>Eukaryota</taxon>
        <taxon>Metazoa</taxon>
        <taxon>Ecdysozoa</taxon>
        <taxon>Nematoda</taxon>
        <taxon>Chromadorea</taxon>
        <taxon>Rhabditida</taxon>
        <taxon>Rhabditina</taxon>
        <taxon>Rhabditomorpha</taxon>
        <taxon>Strongyloidea</taxon>
        <taxon>Trichostrongylidae</taxon>
        <taxon>Trichostrongylus</taxon>
    </lineage>
</organism>
<evidence type="ECO:0000256" key="3">
    <source>
        <dbReference type="ARBA" id="ARBA00023004"/>
    </source>
</evidence>
<dbReference type="InterPro" id="IPR036396">
    <property type="entry name" value="Cyt_P450_sf"/>
</dbReference>
<dbReference type="Gene3D" id="1.10.630.10">
    <property type="entry name" value="Cytochrome P450"/>
    <property type="match status" value="1"/>
</dbReference>
<evidence type="ECO:0000313" key="5">
    <source>
        <dbReference type="EMBL" id="KAK5972571.1"/>
    </source>
</evidence>
<comment type="caution">
    <text evidence="5">The sequence shown here is derived from an EMBL/GenBank/DDBJ whole genome shotgun (WGS) entry which is preliminary data.</text>
</comment>
<evidence type="ECO:0000256" key="2">
    <source>
        <dbReference type="ARBA" id="ARBA00022723"/>
    </source>
</evidence>
<keyword evidence="4" id="KW-0560">Oxidoreductase</keyword>
<keyword evidence="2" id="KW-0479">Metal-binding</keyword>
<reference evidence="5 6" key="1">
    <citation type="submission" date="2019-10" db="EMBL/GenBank/DDBJ databases">
        <title>Assembly and Annotation for the nematode Trichostrongylus colubriformis.</title>
        <authorList>
            <person name="Martin J."/>
        </authorList>
    </citation>
    <scope>NUCLEOTIDE SEQUENCE [LARGE SCALE GENOMIC DNA]</scope>
    <source>
        <strain evidence="5">G859</strain>
        <tissue evidence="5">Whole worm</tissue>
    </source>
</reference>
<keyword evidence="3" id="KW-0408">Iron</keyword>
<evidence type="ECO:0000313" key="6">
    <source>
        <dbReference type="Proteomes" id="UP001331761"/>
    </source>
</evidence>
<keyword evidence="4" id="KW-0503">Monooxygenase</keyword>
<dbReference type="InterPro" id="IPR050182">
    <property type="entry name" value="Cytochrome_P450_fam2"/>
</dbReference>
<gene>
    <name evidence="5" type="ORF">GCK32_016602</name>
</gene>
<protein>
    <recommendedName>
        <fullName evidence="7">Cytochrome P450</fullName>
    </recommendedName>
</protein>
<name>A0AAN8IGF0_TRICO</name>
<comment type="similarity">
    <text evidence="1">Belongs to the cytochrome P450 family.</text>
</comment>
<evidence type="ECO:0000256" key="4">
    <source>
        <dbReference type="ARBA" id="ARBA00023033"/>
    </source>
</evidence>
<dbReference type="InterPro" id="IPR001128">
    <property type="entry name" value="Cyt_P450"/>
</dbReference>
<proteinExistence type="inferred from homology"/>
<evidence type="ECO:0008006" key="7">
    <source>
        <dbReference type="Google" id="ProtNLM"/>
    </source>
</evidence>
<dbReference type="GO" id="GO:0016712">
    <property type="term" value="F:oxidoreductase activity, acting on paired donors, with incorporation or reduction of molecular oxygen, reduced flavin or flavoprotein as one donor, and incorporation of one atom of oxygen"/>
    <property type="evidence" value="ECO:0007669"/>
    <property type="project" value="TreeGrafter"/>
</dbReference>
<dbReference type="GO" id="GO:0005737">
    <property type="term" value="C:cytoplasm"/>
    <property type="evidence" value="ECO:0007669"/>
    <property type="project" value="TreeGrafter"/>
</dbReference>
<sequence>MIFLTILLLLIGYAFLRTWLTRRSLPPGPIPIPLIGNMHQLAYKIMVEKKDFAESMRDFVNKYGNVHTFWFGPVATVQICDYPNAAEALIKHGSAFVNRALPFLFESSRGGRGLMASTDSFWTEQRRFSLHTLRNFGLGRNLIEERIMYELDFTFKTYDVLINRWTVGFPPLRRRAEELLKPQNDLLDFLANQVERRSVG</sequence>
<dbReference type="Proteomes" id="UP001331761">
    <property type="component" value="Unassembled WGS sequence"/>
</dbReference>
<evidence type="ECO:0000256" key="1">
    <source>
        <dbReference type="ARBA" id="ARBA00010617"/>
    </source>
</evidence>
<dbReference type="GO" id="GO:0006082">
    <property type="term" value="P:organic acid metabolic process"/>
    <property type="evidence" value="ECO:0007669"/>
    <property type="project" value="TreeGrafter"/>
</dbReference>
<dbReference type="EMBL" id="WIXE01016520">
    <property type="protein sequence ID" value="KAK5972571.1"/>
    <property type="molecule type" value="Genomic_DNA"/>
</dbReference>
<dbReference type="SUPFAM" id="SSF48264">
    <property type="entry name" value="Cytochrome P450"/>
    <property type="match status" value="1"/>
</dbReference>
<dbReference type="PANTHER" id="PTHR24300:SF375">
    <property type="entry name" value="CYTOCHROME P450 FAMILY"/>
    <property type="match status" value="1"/>
</dbReference>
<dbReference type="PANTHER" id="PTHR24300">
    <property type="entry name" value="CYTOCHROME P450 508A4-RELATED"/>
    <property type="match status" value="1"/>
</dbReference>
<dbReference type="GO" id="GO:0006805">
    <property type="term" value="P:xenobiotic metabolic process"/>
    <property type="evidence" value="ECO:0007669"/>
    <property type="project" value="TreeGrafter"/>
</dbReference>
<keyword evidence="6" id="KW-1185">Reference proteome</keyword>